<accession>A0A2P2QA11</accession>
<dbReference type="EMBL" id="GGEC01083300">
    <property type="protein sequence ID" value="MBX63784.1"/>
    <property type="molecule type" value="Transcribed_RNA"/>
</dbReference>
<proteinExistence type="predicted"/>
<sequence length="47" mass="5310">MMPKVQGIQKMVGHINFLSDALDLINKIIVKLHLGCFFSDHFKSSAH</sequence>
<reference evidence="1" key="1">
    <citation type="submission" date="2018-02" db="EMBL/GenBank/DDBJ databases">
        <title>Rhizophora mucronata_Transcriptome.</title>
        <authorList>
            <person name="Meera S.P."/>
            <person name="Sreeshan A."/>
            <person name="Augustine A."/>
        </authorList>
    </citation>
    <scope>NUCLEOTIDE SEQUENCE</scope>
    <source>
        <tissue evidence="1">Leaf</tissue>
    </source>
</reference>
<name>A0A2P2QA11_RHIMU</name>
<organism evidence="1">
    <name type="scientific">Rhizophora mucronata</name>
    <name type="common">Asiatic mangrove</name>
    <dbReference type="NCBI Taxonomy" id="61149"/>
    <lineage>
        <taxon>Eukaryota</taxon>
        <taxon>Viridiplantae</taxon>
        <taxon>Streptophyta</taxon>
        <taxon>Embryophyta</taxon>
        <taxon>Tracheophyta</taxon>
        <taxon>Spermatophyta</taxon>
        <taxon>Magnoliopsida</taxon>
        <taxon>eudicotyledons</taxon>
        <taxon>Gunneridae</taxon>
        <taxon>Pentapetalae</taxon>
        <taxon>rosids</taxon>
        <taxon>fabids</taxon>
        <taxon>Malpighiales</taxon>
        <taxon>Rhizophoraceae</taxon>
        <taxon>Rhizophora</taxon>
    </lineage>
</organism>
<dbReference type="AlphaFoldDB" id="A0A2P2QA11"/>
<protein>
    <submittedName>
        <fullName evidence="1">Uncharacterized protein</fullName>
    </submittedName>
</protein>
<evidence type="ECO:0000313" key="1">
    <source>
        <dbReference type="EMBL" id="MBX63784.1"/>
    </source>
</evidence>